<dbReference type="InterPro" id="IPR032508">
    <property type="entry name" value="FecR_C"/>
</dbReference>
<dbReference type="Pfam" id="PF16344">
    <property type="entry name" value="FecR_C"/>
    <property type="match status" value="1"/>
</dbReference>
<keyword evidence="1" id="KW-1133">Transmembrane helix</keyword>
<dbReference type="Pfam" id="PF04773">
    <property type="entry name" value="FecR"/>
    <property type="match status" value="1"/>
</dbReference>
<feature type="domain" description="Protein FecR C-terminal" evidence="3">
    <location>
        <begin position="263"/>
        <end position="331"/>
    </location>
</feature>
<evidence type="ECO:0000256" key="1">
    <source>
        <dbReference type="SAM" id="Phobius"/>
    </source>
</evidence>
<dbReference type="Gene3D" id="2.60.120.1440">
    <property type="match status" value="1"/>
</dbReference>
<dbReference type="PANTHER" id="PTHR30273">
    <property type="entry name" value="PERIPLASMIC SIGNAL SENSOR AND SIGMA FACTOR ACTIVATOR FECR-RELATED"/>
    <property type="match status" value="1"/>
</dbReference>
<keyword evidence="1" id="KW-0812">Transmembrane</keyword>
<keyword evidence="1" id="KW-0472">Membrane</keyword>
<protein>
    <submittedName>
        <fullName evidence="4">FecR domain-containing protein</fullName>
    </submittedName>
</protein>
<dbReference type="Gene3D" id="3.55.50.30">
    <property type="match status" value="1"/>
</dbReference>
<dbReference type="AlphaFoldDB" id="A0A9D9EFP3"/>
<dbReference type="GO" id="GO:0016989">
    <property type="term" value="F:sigma factor antagonist activity"/>
    <property type="evidence" value="ECO:0007669"/>
    <property type="project" value="TreeGrafter"/>
</dbReference>
<organism evidence="4 5">
    <name type="scientific">Candidatus Cryptobacteroides merdavium</name>
    <dbReference type="NCBI Taxonomy" id="2840769"/>
    <lineage>
        <taxon>Bacteria</taxon>
        <taxon>Pseudomonadati</taxon>
        <taxon>Bacteroidota</taxon>
        <taxon>Bacteroidia</taxon>
        <taxon>Bacteroidales</taxon>
        <taxon>Candidatus Cryptobacteroides</taxon>
    </lineage>
</organism>
<dbReference type="InterPro" id="IPR006860">
    <property type="entry name" value="FecR"/>
</dbReference>
<dbReference type="Proteomes" id="UP000823619">
    <property type="component" value="Unassembled WGS sequence"/>
</dbReference>
<sequence>MKFIDTELMEKYLQGKADREEQDRVQMWLMLNLKSRSADGDFEELMERIPAVNDPAGKERVLSNLKTIIAADSRQKSYVRRQKRKNILIGSVMASLCAALAVLAFSFASMRNDMRQIASWTEVTADYGEIREVVLPDGSHIWLHNDTRVVYPDTFTGGRRQVFVSGEIYAEIESDSHCPFVVSADNVNVIVKGTTFNMRSYPETDNVELTLIEGDVDLEYTTSWGKASLDVKKGETVVVNLTNGGIDKFIHEDYVSWKDRRVLYFNDKTLSEIAAELEHEFGVRIVISDRDLAYSRHFASFVNNESVTDILHALCGEEGTEIIEKDSTIYISTTN</sequence>
<dbReference type="InterPro" id="IPR012373">
    <property type="entry name" value="Ferrdict_sens_TM"/>
</dbReference>
<reference evidence="4" key="1">
    <citation type="submission" date="2020-10" db="EMBL/GenBank/DDBJ databases">
        <authorList>
            <person name="Gilroy R."/>
        </authorList>
    </citation>
    <scope>NUCLEOTIDE SEQUENCE</scope>
    <source>
        <strain evidence="4">D5-748</strain>
    </source>
</reference>
<gene>
    <name evidence="4" type="ORF">IAC23_08235</name>
</gene>
<accession>A0A9D9EFP3</accession>
<proteinExistence type="predicted"/>
<name>A0A9D9EFP3_9BACT</name>
<dbReference type="PIRSF" id="PIRSF018266">
    <property type="entry name" value="FecR"/>
    <property type="match status" value="1"/>
</dbReference>
<feature type="domain" description="FecR protein" evidence="2">
    <location>
        <begin position="124"/>
        <end position="216"/>
    </location>
</feature>
<comment type="caution">
    <text evidence="4">The sequence shown here is derived from an EMBL/GenBank/DDBJ whole genome shotgun (WGS) entry which is preliminary data.</text>
</comment>
<evidence type="ECO:0000313" key="5">
    <source>
        <dbReference type="Proteomes" id="UP000823619"/>
    </source>
</evidence>
<reference evidence="4" key="2">
    <citation type="journal article" date="2021" name="PeerJ">
        <title>Extensive microbial diversity within the chicken gut microbiome revealed by metagenomics and culture.</title>
        <authorList>
            <person name="Gilroy R."/>
            <person name="Ravi A."/>
            <person name="Getino M."/>
            <person name="Pursley I."/>
            <person name="Horton D.L."/>
            <person name="Alikhan N.F."/>
            <person name="Baker D."/>
            <person name="Gharbi K."/>
            <person name="Hall N."/>
            <person name="Watson M."/>
            <person name="Adriaenssens E.M."/>
            <person name="Foster-Nyarko E."/>
            <person name="Jarju S."/>
            <person name="Secka A."/>
            <person name="Antonio M."/>
            <person name="Oren A."/>
            <person name="Chaudhuri R.R."/>
            <person name="La Ragione R."/>
            <person name="Hildebrand F."/>
            <person name="Pallen M.J."/>
        </authorList>
    </citation>
    <scope>NUCLEOTIDE SEQUENCE</scope>
    <source>
        <strain evidence="4">D5-748</strain>
    </source>
</reference>
<dbReference type="PANTHER" id="PTHR30273:SF2">
    <property type="entry name" value="PROTEIN FECR"/>
    <property type="match status" value="1"/>
</dbReference>
<feature type="transmembrane region" description="Helical" evidence="1">
    <location>
        <begin position="87"/>
        <end position="108"/>
    </location>
</feature>
<dbReference type="EMBL" id="JADIMO010000101">
    <property type="protein sequence ID" value="MBO8445661.1"/>
    <property type="molecule type" value="Genomic_DNA"/>
</dbReference>
<evidence type="ECO:0000259" key="3">
    <source>
        <dbReference type="Pfam" id="PF16344"/>
    </source>
</evidence>
<evidence type="ECO:0000259" key="2">
    <source>
        <dbReference type="Pfam" id="PF04773"/>
    </source>
</evidence>
<evidence type="ECO:0000313" key="4">
    <source>
        <dbReference type="EMBL" id="MBO8445661.1"/>
    </source>
</evidence>